<dbReference type="VEuPathDB" id="AmoebaDB:NfTy_064910"/>
<evidence type="ECO:0000256" key="1">
    <source>
        <dbReference type="ARBA" id="ARBA00004448"/>
    </source>
</evidence>
<dbReference type="GO" id="GO:0005524">
    <property type="term" value="F:ATP binding"/>
    <property type="evidence" value="ECO:0007669"/>
    <property type="project" value="UniProtKB-KW"/>
</dbReference>
<dbReference type="PANTHER" id="PTHR43394">
    <property type="entry name" value="ATP-DEPENDENT PERMEASE MDL1, MITOCHONDRIAL"/>
    <property type="match status" value="1"/>
</dbReference>
<dbReference type="InterPro" id="IPR027417">
    <property type="entry name" value="P-loop_NTPase"/>
</dbReference>
<dbReference type="GO" id="GO:0016887">
    <property type="term" value="F:ATP hydrolysis activity"/>
    <property type="evidence" value="ECO:0007669"/>
    <property type="project" value="InterPro"/>
</dbReference>
<evidence type="ECO:0000313" key="12">
    <source>
        <dbReference type="EMBL" id="KAF0982128.1"/>
    </source>
</evidence>
<dbReference type="GeneID" id="68119204"/>
<evidence type="ECO:0000256" key="6">
    <source>
        <dbReference type="ARBA" id="ARBA00022989"/>
    </source>
</evidence>
<dbReference type="RefSeq" id="XP_044566841.1">
    <property type="nucleotide sequence ID" value="XM_044702458.1"/>
</dbReference>
<dbReference type="PIRSF" id="PIRSF002773">
    <property type="entry name" value="ABC_prm/ATPase_B"/>
    <property type="match status" value="1"/>
</dbReference>
<dbReference type="GO" id="GO:0090374">
    <property type="term" value="P:oligopeptide export from mitochondrion"/>
    <property type="evidence" value="ECO:0007669"/>
    <property type="project" value="TreeGrafter"/>
</dbReference>
<feature type="transmembrane region" description="Helical" evidence="9">
    <location>
        <begin position="191"/>
        <end position="216"/>
    </location>
</feature>
<keyword evidence="13" id="KW-1185">Reference proteome</keyword>
<evidence type="ECO:0000256" key="2">
    <source>
        <dbReference type="ARBA" id="ARBA00022448"/>
    </source>
</evidence>
<evidence type="ECO:0000313" key="13">
    <source>
        <dbReference type="Proteomes" id="UP000444721"/>
    </source>
</evidence>
<dbReference type="OrthoDB" id="6500128at2759"/>
<feature type="transmembrane region" description="Helical" evidence="9">
    <location>
        <begin position="267"/>
        <end position="286"/>
    </location>
</feature>
<protein>
    <submittedName>
        <fullName evidence="12">Uncharacterized protein</fullName>
    </submittedName>
</protein>
<dbReference type="PROSITE" id="PS00211">
    <property type="entry name" value="ABC_TRANSPORTER_1"/>
    <property type="match status" value="1"/>
</dbReference>
<keyword evidence="2" id="KW-0813">Transport</keyword>
<dbReference type="PROSITE" id="PS50893">
    <property type="entry name" value="ABC_TRANSPORTER_2"/>
    <property type="match status" value="1"/>
</dbReference>
<keyword evidence="3 9" id="KW-0812">Transmembrane</keyword>
<feature type="transmembrane region" description="Helical" evidence="9">
    <location>
        <begin position="368"/>
        <end position="393"/>
    </location>
</feature>
<keyword evidence="6 9" id="KW-1133">Transmembrane helix</keyword>
<dbReference type="InterPro" id="IPR017871">
    <property type="entry name" value="ABC_transporter-like_CS"/>
</dbReference>
<dbReference type="Gene3D" id="3.40.50.300">
    <property type="entry name" value="P-loop containing nucleotide triphosphate hydrolases"/>
    <property type="match status" value="1"/>
</dbReference>
<feature type="compositionally biased region" description="Polar residues" evidence="8">
    <location>
        <begin position="59"/>
        <end position="74"/>
    </location>
</feature>
<evidence type="ECO:0000259" key="11">
    <source>
        <dbReference type="PROSITE" id="PS50929"/>
    </source>
</evidence>
<dbReference type="InterPro" id="IPR003439">
    <property type="entry name" value="ABC_transporter-like_ATP-bd"/>
</dbReference>
<dbReference type="EMBL" id="VFQX01000012">
    <property type="protein sequence ID" value="KAF0982128.1"/>
    <property type="molecule type" value="Genomic_DNA"/>
</dbReference>
<dbReference type="SMART" id="SM00382">
    <property type="entry name" value="AAA"/>
    <property type="match status" value="1"/>
</dbReference>
<dbReference type="SUPFAM" id="SSF52540">
    <property type="entry name" value="P-loop containing nucleoside triphosphate hydrolases"/>
    <property type="match status" value="1"/>
</dbReference>
<comment type="subcellular location">
    <subcellularLocation>
        <location evidence="1">Mitochondrion inner membrane</location>
        <topology evidence="1">Multi-pass membrane protein</topology>
    </subcellularLocation>
</comment>
<keyword evidence="4" id="KW-0547">Nucleotide-binding</keyword>
<dbReference type="PANTHER" id="PTHR43394:SF1">
    <property type="entry name" value="ATP-BINDING CASSETTE SUB-FAMILY B MEMBER 10, MITOCHONDRIAL"/>
    <property type="match status" value="1"/>
</dbReference>
<reference evidence="12 13" key="1">
    <citation type="journal article" date="2019" name="Sci. Rep.">
        <title>Nanopore sequencing improves the draft genome of the human pathogenic amoeba Naegleria fowleri.</title>
        <authorList>
            <person name="Liechti N."/>
            <person name="Schurch N."/>
            <person name="Bruggmann R."/>
            <person name="Wittwer M."/>
        </authorList>
    </citation>
    <scope>NUCLEOTIDE SEQUENCE [LARGE SCALE GENOMIC DNA]</scope>
    <source>
        <strain evidence="12 13">ATCC 30894</strain>
    </source>
</reference>
<dbReference type="InterPro" id="IPR036640">
    <property type="entry name" value="ABC1_TM_sf"/>
</dbReference>
<evidence type="ECO:0000256" key="3">
    <source>
        <dbReference type="ARBA" id="ARBA00022692"/>
    </source>
</evidence>
<feature type="compositionally biased region" description="Low complexity" evidence="8">
    <location>
        <begin position="83"/>
        <end position="109"/>
    </location>
</feature>
<feature type="region of interest" description="Disordered" evidence="8">
    <location>
        <begin position="48"/>
        <end position="109"/>
    </location>
</feature>
<dbReference type="InterPro" id="IPR039421">
    <property type="entry name" value="Type_1_exporter"/>
</dbReference>
<evidence type="ECO:0000256" key="9">
    <source>
        <dbReference type="SAM" id="Phobius"/>
    </source>
</evidence>
<evidence type="ECO:0000256" key="8">
    <source>
        <dbReference type="SAM" id="MobiDB-lite"/>
    </source>
</evidence>
<dbReference type="InterPro" id="IPR011527">
    <property type="entry name" value="ABC1_TM_dom"/>
</dbReference>
<feature type="transmembrane region" description="Helical" evidence="9">
    <location>
        <begin position="139"/>
        <end position="163"/>
    </location>
</feature>
<organism evidence="12 13">
    <name type="scientific">Naegleria fowleri</name>
    <name type="common">Brain eating amoeba</name>
    <dbReference type="NCBI Taxonomy" id="5763"/>
    <lineage>
        <taxon>Eukaryota</taxon>
        <taxon>Discoba</taxon>
        <taxon>Heterolobosea</taxon>
        <taxon>Tetramitia</taxon>
        <taxon>Eutetramitia</taxon>
        <taxon>Vahlkampfiidae</taxon>
        <taxon>Naegleria</taxon>
    </lineage>
</organism>
<dbReference type="SUPFAM" id="SSF90123">
    <property type="entry name" value="ABC transporter transmembrane region"/>
    <property type="match status" value="1"/>
</dbReference>
<evidence type="ECO:0000259" key="10">
    <source>
        <dbReference type="PROSITE" id="PS50893"/>
    </source>
</evidence>
<dbReference type="CDD" id="cd03249">
    <property type="entry name" value="ABC_MTABC3_MDL1_MDL2"/>
    <property type="match status" value="1"/>
</dbReference>
<dbReference type="Proteomes" id="UP000444721">
    <property type="component" value="Unassembled WGS sequence"/>
</dbReference>
<keyword evidence="5" id="KW-0067">ATP-binding</keyword>
<dbReference type="GO" id="GO:0005743">
    <property type="term" value="C:mitochondrial inner membrane"/>
    <property type="evidence" value="ECO:0007669"/>
    <property type="project" value="UniProtKB-SubCell"/>
</dbReference>
<feature type="domain" description="ABC transporter" evidence="10">
    <location>
        <begin position="489"/>
        <end position="741"/>
    </location>
</feature>
<gene>
    <name evidence="12" type="ORF">FDP41_011989</name>
</gene>
<sequence>MIHREQLDDYHPPNTVTFARVKEEQQQSSLNYPTRTNYPTLNHEMEENEKLHQGDDDSSPLSETYENAQDSSPYDQDHHQVHNNNNHTTTTTTRPSSPSSSSTTPQSNSMNPILIVKQFLSSLNSSQLKWLFGLGMKQWPLLLIGTISMLISTGLSLVLPLFLTQLVDVIPSTMMNTEGASKEGQAYLNRAALYLLAIVCGIGLTTAIKHFCFNFAGERVVAKLRRDLFENIIVQDVSFFDVTKTGELLNRLSSDTKALENAVTSNLFIFLRNMVQAIGGVGFLFYTSWKLTLVTLSVVPPLIIGAIIYAKIVKKLSRKVQDALAKSAEVAEESFSNLRTVRSFSKESFHVSEYNASIDHSLKLSRKLAISGGVFSGIMMFCSSSAVILVLWYGGSLVLSKEITIGLLTSFIVYTFYVASSLGVVSSIFFDLMKAMGATARIHELLLQLPVIEKKRNFHSDDGNKKDEEPNDRFASQAFDHPHEIDGHIQFHNVKFSYPSRPTQSVLKGLDIELIPSTVTALVGKSGQGKTTVASLMQRFYDPTEGQITLDGIDIRELDTSYLRKHIGVVQQEPTLFSNSIRENICYGWEESNSNSGLEEGMTTRNGPTLEKIQDAAMKANAHEFIMGFPEGYDTLVGERGLKLSGGQKQRIAIARAILKNPKILILDEATASLDSNTEFLVQEALQRLMEGRTVLVIAHRLSTIRNAHRVYVINDGKVAEQGNHEELMQLGGIYKRLVEKQLISGEIQ</sequence>
<dbReference type="Gene3D" id="1.20.1560.10">
    <property type="entry name" value="ABC transporter type 1, transmembrane domain"/>
    <property type="match status" value="1"/>
</dbReference>
<dbReference type="Pfam" id="PF00664">
    <property type="entry name" value="ABC_membrane"/>
    <property type="match status" value="1"/>
</dbReference>
<comment type="caution">
    <text evidence="12">The sequence shown here is derived from an EMBL/GenBank/DDBJ whole genome shotgun (WGS) entry which is preliminary data.</text>
</comment>
<evidence type="ECO:0000256" key="4">
    <source>
        <dbReference type="ARBA" id="ARBA00022741"/>
    </source>
</evidence>
<feature type="domain" description="ABC transmembrane type-1" evidence="11">
    <location>
        <begin position="143"/>
        <end position="434"/>
    </location>
</feature>
<dbReference type="OMA" id="AFVQYIW"/>
<feature type="transmembrane region" description="Helical" evidence="9">
    <location>
        <begin position="292"/>
        <end position="310"/>
    </location>
</feature>
<dbReference type="CDD" id="cd18780">
    <property type="entry name" value="ABC_6TM_AtABCB27_like"/>
    <property type="match status" value="1"/>
</dbReference>
<dbReference type="FunFam" id="1.20.1560.10:FF:000058">
    <property type="entry name" value="ABC transporter B family member 25"/>
    <property type="match status" value="1"/>
</dbReference>
<dbReference type="GO" id="GO:0015421">
    <property type="term" value="F:ABC-type oligopeptide transporter activity"/>
    <property type="evidence" value="ECO:0007669"/>
    <property type="project" value="TreeGrafter"/>
</dbReference>
<keyword evidence="7 9" id="KW-0472">Membrane</keyword>
<dbReference type="PROSITE" id="PS50929">
    <property type="entry name" value="ABC_TM1F"/>
    <property type="match status" value="1"/>
</dbReference>
<dbReference type="VEuPathDB" id="AmoebaDB:FDP41_011989"/>
<accession>A0A6A5C8R6</accession>
<evidence type="ECO:0000256" key="7">
    <source>
        <dbReference type="ARBA" id="ARBA00023136"/>
    </source>
</evidence>
<evidence type="ECO:0000256" key="5">
    <source>
        <dbReference type="ARBA" id="ARBA00022840"/>
    </source>
</evidence>
<dbReference type="VEuPathDB" id="AmoebaDB:NF0069630"/>
<dbReference type="InterPro" id="IPR003593">
    <property type="entry name" value="AAA+_ATPase"/>
</dbReference>
<feature type="transmembrane region" description="Helical" evidence="9">
    <location>
        <begin position="405"/>
        <end position="430"/>
    </location>
</feature>
<dbReference type="Pfam" id="PF00005">
    <property type="entry name" value="ABC_tran"/>
    <property type="match status" value="1"/>
</dbReference>
<dbReference type="FunFam" id="3.40.50.300:FF:000403">
    <property type="entry name" value="ATP-binding cassette sub-family B member 8, mitochondrial"/>
    <property type="match status" value="1"/>
</dbReference>
<name>A0A6A5C8R6_NAEFO</name>
<dbReference type="AlphaFoldDB" id="A0A6A5C8R6"/>
<proteinExistence type="predicted"/>